<evidence type="ECO:0000259" key="10">
    <source>
        <dbReference type="PROSITE" id="PS51296"/>
    </source>
</evidence>
<dbReference type="SUPFAM" id="SSF55961">
    <property type="entry name" value="Bet v1-like"/>
    <property type="match status" value="1"/>
</dbReference>
<evidence type="ECO:0000256" key="2">
    <source>
        <dbReference type="ARBA" id="ARBA00022714"/>
    </source>
</evidence>
<dbReference type="KEGG" id="acom:CEW83_02725"/>
<keyword evidence="5 11" id="KW-0223">Dioxygenase</keyword>
<name>A0A2U8GKZ5_9RHOO</name>
<accession>A0A2U8GKZ5</accession>
<dbReference type="Gene3D" id="3.90.380.10">
    <property type="entry name" value="Naphthalene 1,2-dioxygenase Alpha Subunit, Chain A, domain 1"/>
    <property type="match status" value="1"/>
</dbReference>
<dbReference type="Pfam" id="PF00355">
    <property type="entry name" value="Rieske"/>
    <property type="match status" value="1"/>
</dbReference>
<dbReference type="PRINTS" id="PR00090">
    <property type="entry name" value="RNGDIOXGNASE"/>
</dbReference>
<dbReference type="PANTHER" id="PTHR43756:SF1">
    <property type="entry name" value="3-PHENYLPROPIONATE_CINNAMIC ACID DIOXYGENASE SUBUNIT ALPHA"/>
    <property type="match status" value="1"/>
</dbReference>
<dbReference type="Gene3D" id="2.102.10.10">
    <property type="entry name" value="Rieske [2Fe-2S] iron-sulphur domain"/>
    <property type="match status" value="1"/>
</dbReference>
<feature type="domain" description="Rieske" evidence="10">
    <location>
        <begin position="49"/>
        <end position="160"/>
    </location>
</feature>
<comment type="similarity">
    <text evidence="1">Belongs to the bacterial ring-hydroxylating dioxygenase alpha subunit family.</text>
</comment>
<dbReference type="GO" id="GO:0051537">
    <property type="term" value="F:2 iron, 2 sulfur cluster binding"/>
    <property type="evidence" value="ECO:0007669"/>
    <property type="project" value="UniProtKB-KW"/>
</dbReference>
<dbReference type="SUPFAM" id="SSF50022">
    <property type="entry name" value="ISP domain"/>
    <property type="match status" value="1"/>
</dbReference>
<evidence type="ECO:0000313" key="12">
    <source>
        <dbReference type="Proteomes" id="UP000244930"/>
    </source>
</evidence>
<dbReference type="RefSeq" id="WP_108947975.1">
    <property type="nucleotide sequence ID" value="NZ_CP022187.1"/>
</dbReference>
<sequence>MTESTNPRLSDGTLLSDLINLETREVKMRTLSDPELYELEMERIFAKTWVFLGHETEIPNKGDFVVRDMGSDSVLMARGSDDNIYVSLNVCPHRGMKISTHDVGNTPVHVCIYHGWAFKPNGDFIGAPVDKECMHGNLLTKEQLGLKKARVAIYGGLVFATWNIDGPSFDDFLGDAKWYFDTLWCRTNKGMEVLGPPQRFTIRANWKTACEQSASDGFHVLTLHRWLSEVGPYRKPGSEGGGGDLTPEMYGSEVYTAHAHTMRCIELDRKIRRLTGKEPSELSVKEKLEALPPPGITPAMLPEMMERFSEDQLKLMTWRPPQVGNFFPNGLFEFVYIPTPDGVIGVMALHAYVPKGPDKLEFVNWILAEKDTPPELKAQMLRLGVQLLGTSGMVEQDDSDTWPHQTLAAKGAVSKNITLKYQAMYENAKPEGWPGPGDVGDGFTKDDTQWRWWQYWHELMTAKN</sequence>
<dbReference type="InterPro" id="IPR017941">
    <property type="entry name" value="Rieske_2Fe-2S"/>
</dbReference>
<gene>
    <name evidence="11" type="ORF">CEW83_02725</name>
</gene>
<dbReference type="Pfam" id="PF00848">
    <property type="entry name" value="Ring_hydroxyl_A"/>
    <property type="match status" value="1"/>
</dbReference>
<proteinExistence type="inferred from homology"/>
<dbReference type="GO" id="GO:0005506">
    <property type="term" value="F:iron ion binding"/>
    <property type="evidence" value="ECO:0007669"/>
    <property type="project" value="InterPro"/>
</dbReference>
<evidence type="ECO:0000256" key="8">
    <source>
        <dbReference type="ARBA" id="ARBA00023014"/>
    </source>
</evidence>
<dbReference type="PROSITE" id="PS00570">
    <property type="entry name" value="RING_HYDROXYL_ALPHA"/>
    <property type="match status" value="1"/>
</dbReference>
<dbReference type="CDD" id="cd08881">
    <property type="entry name" value="RHO_alpha_C_NDO-like"/>
    <property type="match status" value="1"/>
</dbReference>
<protein>
    <submittedName>
        <fullName evidence="11">Aromatic ring-hydroxylating dioxygenase subunit alpha</fullName>
    </submittedName>
</protein>
<keyword evidence="12" id="KW-1185">Reference proteome</keyword>
<dbReference type="EMBL" id="CP022187">
    <property type="protein sequence ID" value="AWI74267.1"/>
    <property type="molecule type" value="Genomic_DNA"/>
</dbReference>
<keyword evidence="8" id="KW-0411">Iron-sulfur</keyword>
<evidence type="ECO:0000313" key="11">
    <source>
        <dbReference type="EMBL" id="AWI74267.1"/>
    </source>
</evidence>
<evidence type="ECO:0000256" key="4">
    <source>
        <dbReference type="ARBA" id="ARBA00022797"/>
    </source>
</evidence>
<keyword evidence="2" id="KW-0001">2Fe-2S</keyword>
<evidence type="ECO:0000256" key="5">
    <source>
        <dbReference type="ARBA" id="ARBA00022964"/>
    </source>
</evidence>
<reference evidence="11 12" key="1">
    <citation type="submission" date="2017-06" db="EMBL/GenBank/DDBJ databases">
        <title>Azoarcus.</title>
        <authorList>
            <person name="Woo J.-H."/>
            <person name="Kim H.-S."/>
        </authorList>
    </citation>
    <scope>NUCLEOTIDE SEQUENCE [LARGE SCALE GENOMIC DNA]</scope>
    <source>
        <strain evidence="11 12">TSPY31</strain>
    </source>
</reference>
<dbReference type="PANTHER" id="PTHR43756">
    <property type="entry name" value="CHOLINE MONOOXYGENASE, CHLOROPLASTIC"/>
    <property type="match status" value="1"/>
</dbReference>
<evidence type="ECO:0000256" key="1">
    <source>
        <dbReference type="ARBA" id="ARBA00008751"/>
    </source>
</evidence>
<keyword evidence="7" id="KW-0408">Iron</keyword>
<keyword evidence="4" id="KW-0058">Aromatic hydrocarbons catabolism</keyword>
<keyword evidence="6" id="KW-0560">Oxidoreductase</keyword>
<dbReference type="InterPro" id="IPR036922">
    <property type="entry name" value="Rieske_2Fe-2S_sf"/>
</dbReference>
<dbReference type="GO" id="GO:0051213">
    <property type="term" value="F:dioxygenase activity"/>
    <property type="evidence" value="ECO:0007669"/>
    <property type="project" value="UniProtKB-KW"/>
</dbReference>
<dbReference type="InterPro" id="IPR001663">
    <property type="entry name" value="Rng_hydr_dOase-A"/>
</dbReference>
<keyword evidence="9" id="KW-0520">NAD</keyword>
<evidence type="ECO:0000256" key="3">
    <source>
        <dbReference type="ARBA" id="ARBA00022723"/>
    </source>
</evidence>
<dbReference type="InterPro" id="IPR015881">
    <property type="entry name" value="ARHD_Rieske_2Fe_2S"/>
</dbReference>
<keyword evidence="3" id="KW-0479">Metal-binding</keyword>
<dbReference type="InterPro" id="IPR015879">
    <property type="entry name" value="Ring_hydroxy_dOase_asu_C_dom"/>
</dbReference>
<evidence type="ECO:0000256" key="7">
    <source>
        <dbReference type="ARBA" id="ARBA00023004"/>
    </source>
</evidence>
<evidence type="ECO:0000256" key="9">
    <source>
        <dbReference type="ARBA" id="ARBA00023027"/>
    </source>
</evidence>
<dbReference type="Proteomes" id="UP000244930">
    <property type="component" value="Chromosome"/>
</dbReference>
<evidence type="ECO:0000256" key="6">
    <source>
        <dbReference type="ARBA" id="ARBA00023002"/>
    </source>
</evidence>
<dbReference type="AlphaFoldDB" id="A0A2U8GKZ5"/>
<dbReference type="InterPro" id="IPR043266">
    <property type="entry name" value="RHO_NdoB-like_C"/>
</dbReference>
<organism evidence="11 12">
    <name type="scientific">Parazoarcus communis</name>
    <dbReference type="NCBI Taxonomy" id="41977"/>
    <lineage>
        <taxon>Bacteria</taxon>
        <taxon>Pseudomonadati</taxon>
        <taxon>Pseudomonadota</taxon>
        <taxon>Betaproteobacteria</taxon>
        <taxon>Rhodocyclales</taxon>
        <taxon>Zoogloeaceae</taxon>
        <taxon>Parazoarcus</taxon>
    </lineage>
</organism>
<dbReference type="PROSITE" id="PS51296">
    <property type="entry name" value="RIESKE"/>
    <property type="match status" value="1"/>
</dbReference>